<dbReference type="Proteomes" id="UP000050741">
    <property type="component" value="Unassembled WGS sequence"/>
</dbReference>
<reference evidence="1" key="2">
    <citation type="submission" date="2014-05" db="EMBL/GenBank/DDBJ databases">
        <title>The genome and life-stage specific transcriptomes of Globodera pallida elucidate key aspects of plant parasitism by a cyst nematode.</title>
        <authorList>
            <person name="Cotton J.A."/>
            <person name="Lilley C.J."/>
            <person name="Jones L.M."/>
            <person name="Kikuchi T."/>
            <person name="Reid A.J."/>
            <person name="Thorpe P."/>
            <person name="Tsai I.J."/>
            <person name="Beasley H."/>
            <person name="Blok V."/>
            <person name="Cock P.J.A."/>
            <person name="Van den Akker S.E."/>
            <person name="Holroyd N."/>
            <person name="Hunt M."/>
            <person name="Mantelin S."/>
            <person name="Naghra H."/>
            <person name="Pain A."/>
            <person name="Palomares-Rius J.E."/>
            <person name="Zarowiecki M."/>
            <person name="Berriman M."/>
            <person name="Jones J.T."/>
            <person name="Urwin P.E."/>
        </authorList>
    </citation>
    <scope>NUCLEOTIDE SEQUENCE [LARGE SCALE GENOMIC DNA]</scope>
    <source>
        <strain evidence="1">Lindley</strain>
    </source>
</reference>
<dbReference type="AlphaFoldDB" id="A0A183C3E3"/>
<protein>
    <submittedName>
        <fullName evidence="2">Lysosomal trafficking regulator lyst</fullName>
    </submittedName>
</protein>
<keyword evidence="1" id="KW-1185">Reference proteome</keyword>
<sequence length="873" mass="98060">MSNDQKCAGALTEFLSGPCVHSAWARKCQLLLLEGELNGLDLQLVEFDVALKFSEAKDLARKLVGELSMDALQEMFFFAFPDQRNSTKGSLQVYLTWATNQPQSLRKIATKLFAYYLGASAEFQQKSRNSCRPEEEVTPVDGVLFLLFDSLIQADFGDLSLHNIVQLFNILLRNCFADMTCQLSDDFYSPFGLSLPSSVPRPSVCWHFCLQLLSLLFTRRGQPSLVQAIRPLNDSLPSSISTGLDNAMGNAEVCAELFKTVDDQFVSLPANVFSVTPSALEHFWLYTLESEDDDSPAEIEEPPHAWEMCKNGTFLKLVGELSMDALQEMFFFAFPEQRNSTKGSLQVYLTWATNQPQSLRKIATKLFAYYLGASAEFQQKSRNSFRPEEEVTPVDGVLFLLFDSLIQADFGDLSLHNIVQLFHILLRNCFADTTCQLSDDFYSPFGLSLPSSVPRPSVCWHFCLQLLSLLFTRRGQPSLAQAIRPLNDSLPSSISTGLDNAMGNAEVCAELFKSAEFVRLVICWTFASSSIRKTQIAVDDQFVSLPANVFSVTPSALEHFWLYTLESEDDDSPAEIEEPQQKKALRVNPKFLEPIRQLNLLFSSSPMAEQQFAALCPSLNVPNARSVVVLALTVSENWKRASELLEHFKSNAAEMSATERSLLRLQQLQTLIRLRNLPKAFELCIELLGQFVDFNHAENSNALPPKFPLAVARDHRWVLLSHHAHLRLFLLLLLFHICWLAFAKCVARGVKAMDDENADLCFLSLIVLAQSFWADFGFGLFEQLCEHVAAADRFRCRDLFQYVSNAVLVDELLCLDHVPMALCPEGTFLPTVEWRKAILEGKVRLAGRPALALLGQFLADNRQKMIDLFAIGS</sequence>
<reference evidence="1" key="1">
    <citation type="submission" date="2013-12" db="EMBL/GenBank/DDBJ databases">
        <authorList>
            <person name="Aslett M."/>
        </authorList>
    </citation>
    <scope>NUCLEOTIDE SEQUENCE [LARGE SCALE GENOMIC DNA]</scope>
    <source>
        <strain evidence="1">Lindley</strain>
    </source>
</reference>
<evidence type="ECO:0000313" key="1">
    <source>
        <dbReference type="Proteomes" id="UP000050741"/>
    </source>
</evidence>
<name>A0A183C3E3_GLOPA</name>
<evidence type="ECO:0000313" key="2">
    <source>
        <dbReference type="WBParaSite" id="GPLIN_000738700"/>
    </source>
</evidence>
<organism evidence="1 2">
    <name type="scientific">Globodera pallida</name>
    <name type="common">Potato cyst nematode worm</name>
    <name type="synonym">Heterodera pallida</name>
    <dbReference type="NCBI Taxonomy" id="36090"/>
    <lineage>
        <taxon>Eukaryota</taxon>
        <taxon>Metazoa</taxon>
        <taxon>Ecdysozoa</taxon>
        <taxon>Nematoda</taxon>
        <taxon>Chromadorea</taxon>
        <taxon>Rhabditida</taxon>
        <taxon>Tylenchina</taxon>
        <taxon>Tylenchomorpha</taxon>
        <taxon>Tylenchoidea</taxon>
        <taxon>Heteroderidae</taxon>
        <taxon>Heteroderinae</taxon>
        <taxon>Globodera</taxon>
    </lineage>
</organism>
<proteinExistence type="predicted"/>
<reference evidence="2" key="3">
    <citation type="submission" date="2016-06" db="UniProtKB">
        <authorList>
            <consortium name="WormBaseParasite"/>
        </authorList>
    </citation>
    <scope>IDENTIFICATION</scope>
</reference>
<dbReference type="WBParaSite" id="GPLIN_000738700">
    <property type="protein sequence ID" value="GPLIN_000738700"/>
    <property type="gene ID" value="GPLIN_000738700"/>
</dbReference>
<accession>A0A183C3E3</accession>